<feature type="domain" description="Type II secretion system protein GspF" evidence="9">
    <location>
        <begin position="1"/>
        <end position="80"/>
    </location>
</feature>
<protein>
    <recommendedName>
        <fullName evidence="9">Type II secretion system protein GspF domain-containing protein</fullName>
    </recommendedName>
</protein>
<dbReference type="AlphaFoldDB" id="A0A1F5Y0Y7"/>
<comment type="subcellular location">
    <subcellularLocation>
        <location evidence="1">Cell inner membrane</location>
        <topology evidence="1">Multi-pass membrane protein</topology>
    </subcellularLocation>
</comment>
<dbReference type="InterPro" id="IPR042094">
    <property type="entry name" value="T2SS_GspF_sf"/>
</dbReference>
<dbReference type="InterPro" id="IPR003004">
    <property type="entry name" value="GspF/PilC"/>
</dbReference>
<reference evidence="10 11" key="1">
    <citation type="journal article" date="2016" name="Nat. Commun.">
        <title>Thousands of microbial genomes shed light on interconnected biogeochemical processes in an aquifer system.</title>
        <authorList>
            <person name="Anantharaman K."/>
            <person name="Brown C.T."/>
            <person name="Hug L.A."/>
            <person name="Sharon I."/>
            <person name="Castelle C.J."/>
            <person name="Probst A.J."/>
            <person name="Thomas B.C."/>
            <person name="Singh A."/>
            <person name="Wilkins M.J."/>
            <person name="Karaoz U."/>
            <person name="Brodie E.L."/>
            <person name="Williams K.H."/>
            <person name="Hubbard S.S."/>
            <person name="Banfield J.F."/>
        </authorList>
    </citation>
    <scope>NUCLEOTIDE SEQUENCE [LARGE SCALE GENOMIC DNA]</scope>
</reference>
<evidence type="ECO:0000256" key="7">
    <source>
        <dbReference type="ARBA" id="ARBA00023136"/>
    </source>
</evidence>
<evidence type="ECO:0000256" key="8">
    <source>
        <dbReference type="SAM" id="Phobius"/>
    </source>
</evidence>
<keyword evidence="4" id="KW-0997">Cell inner membrane</keyword>
<evidence type="ECO:0000256" key="4">
    <source>
        <dbReference type="ARBA" id="ARBA00022519"/>
    </source>
</evidence>
<evidence type="ECO:0000256" key="3">
    <source>
        <dbReference type="ARBA" id="ARBA00022475"/>
    </source>
</evidence>
<feature type="non-terminal residue" evidence="10">
    <location>
        <position position="1"/>
    </location>
</feature>
<dbReference type="EMBL" id="MFIQ01000004">
    <property type="protein sequence ID" value="OGF93800.1"/>
    <property type="molecule type" value="Genomic_DNA"/>
</dbReference>
<dbReference type="PANTHER" id="PTHR30012">
    <property type="entry name" value="GENERAL SECRETION PATHWAY PROTEIN"/>
    <property type="match status" value="1"/>
</dbReference>
<keyword evidence="5 8" id="KW-0812">Transmembrane</keyword>
<evidence type="ECO:0000256" key="2">
    <source>
        <dbReference type="ARBA" id="ARBA00005745"/>
    </source>
</evidence>
<organism evidence="10 11">
    <name type="scientific">Candidatus Giovannonibacteria bacterium RIFCSPLOWO2_12_FULL_44_15</name>
    <dbReference type="NCBI Taxonomy" id="1798364"/>
    <lineage>
        <taxon>Bacteria</taxon>
        <taxon>Candidatus Giovannoniibacteriota</taxon>
    </lineage>
</organism>
<dbReference type="Gene3D" id="1.20.81.30">
    <property type="entry name" value="Type II secretion system (T2SS), domain F"/>
    <property type="match status" value="2"/>
</dbReference>
<comment type="caution">
    <text evidence="10">The sequence shown here is derived from an EMBL/GenBank/DDBJ whole genome shotgun (WGS) entry which is preliminary data.</text>
</comment>
<dbReference type="Proteomes" id="UP000178894">
    <property type="component" value="Unassembled WGS sequence"/>
</dbReference>
<feature type="transmembrane region" description="Helical" evidence="8">
    <location>
        <begin position="134"/>
        <end position="152"/>
    </location>
</feature>
<dbReference type="PANTHER" id="PTHR30012:SF0">
    <property type="entry name" value="TYPE II SECRETION SYSTEM PROTEIN F-RELATED"/>
    <property type="match status" value="1"/>
</dbReference>
<evidence type="ECO:0000259" key="9">
    <source>
        <dbReference type="Pfam" id="PF00482"/>
    </source>
</evidence>
<dbReference type="PRINTS" id="PR00812">
    <property type="entry name" value="BCTERIALGSPF"/>
</dbReference>
<dbReference type="InterPro" id="IPR018076">
    <property type="entry name" value="T2SS_GspF_dom"/>
</dbReference>
<evidence type="ECO:0000256" key="1">
    <source>
        <dbReference type="ARBA" id="ARBA00004429"/>
    </source>
</evidence>
<dbReference type="FunFam" id="1.20.81.30:FF:000001">
    <property type="entry name" value="Type II secretion system protein F"/>
    <property type="match status" value="1"/>
</dbReference>
<evidence type="ECO:0000313" key="10">
    <source>
        <dbReference type="EMBL" id="OGF93800.1"/>
    </source>
</evidence>
<feature type="transmembrane region" description="Helical" evidence="8">
    <location>
        <begin position="110"/>
        <end position="128"/>
    </location>
</feature>
<keyword evidence="7 8" id="KW-0472">Membrane</keyword>
<feature type="transmembrane region" description="Helical" evidence="8">
    <location>
        <begin position="57"/>
        <end position="79"/>
    </location>
</feature>
<proteinExistence type="inferred from homology"/>
<dbReference type="Pfam" id="PF00482">
    <property type="entry name" value="T2SSF"/>
    <property type="match status" value="2"/>
</dbReference>
<accession>A0A1F5Y0Y7</accession>
<sequence>GLSIAQSFSRHPDVFSNFYVNMVRSGEESGKLEEIFNYLADYLERNYELVSKARGALIYPAFVFSVFIIVMSLMFVLVIPQITQILVESGVEIPIYTRIIMGISNFTRSYGIFLLMLLVIAGVGLWRYSRTDKGGLVVSSFFLDLPLVGPILQKFYVARFTDNFETLISGGVTVLRSLELAGEVVGNPVYKKMIEEARDAVKGGAQISEAFARHKDMPALVVQMIKIGEETGKLDFMLKTMARFYRREVENTVDGLVGLIEPIMIILLGLGVGILVVSVLMPIYNLSSSI</sequence>
<comment type="similarity">
    <text evidence="2">Belongs to the GSP F family.</text>
</comment>
<evidence type="ECO:0000313" key="11">
    <source>
        <dbReference type="Proteomes" id="UP000178894"/>
    </source>
</evidence>
<dbReference type="STRING" id="1798364.A3G54_02745"/>
<dbReference type="GO" id="GO:0005886">
    <property type="term" value="C:plasma membrane"/>
    <property type="evidence" value="ECO:0007669"/>
    <property type="project" value="UniProtKB-SubCell"/>
</dbReference>
<evidence type="ECO:0000256" key="5">
    <source>
        <dbReference type="ARBA" id="ARBA00022692"/>
    </source>
</evidence>
<gene>
    <name evidence="10" type="ORF">A3G54_02745</name>
</gene>
<keyword evidence="6 8" id="KW-1133">Transmembrane helix</keyword>
<feature type="transmembrane region" description="Helical" evidence="8">
    <location>
        <begin position="263"/>
        <end position="284"/>
    </location>
</feature>
<feature type="domain" description="Type II secretion system protein GspF" evidence="9">
    <location>
        <begin position="160"/>
        <end position="282"/>
    </location>
</feature>
<name>A0A1F5Y0Y7_9BACT</name>
<evidence type="ECO:0000256" key="6">
    <source>
        <dbReference type="ARBA" id="ARBA00022989"/>
    </source>
</evidence>
<keyword evidence="3" id="KW-1003">Cell membrane</keyword>